<proteinExistence type="predicted"/>
<comment type="caution">
    <text evidence="1">The sequence shown here is derived from an EMBL/GenBank/DDBJ whole genome shotgun (WGS) entry which is preliminary data.</text>
</comment>
<dbReference type="EMBL" id="MU394346">
    <property type="protein sequence ID" value="KAI6083853.1"/>
    <property type="molecule type" value="Genomic_DNA"/>
</dbReference>
<accession>A0ACC0CTX9</accession>
<dbReference type="Proteomes" id="UP001497680">
    <property type="component" value="Unassembled WGS sequence"/>
</dbReference>
<keyword evidence="2" id="KW-1185">Reference proteome</keyword>
<sequence length="285" mass="31490">MTISKKTALITGCSDGGLGAAMAKVLHEKGYHVFATLRNTSKAGTLRDLSDVDIIELDVSSKDSIARCAAKVRGRTDTLDMLVNNAGIDFFMPLLDTDIEGAKKFFDVNFWSVPLVTQAFADLITKARGVIVNASSALWNIPTPWTSLYNASKAATKQLSESMRVEMEPFGVRVVTAIIGAVETNFFSNALNKPFELPENSLYKPIEKLLDDQRDGNKLPPKEHVDVTARDIVNDVLGGASGCIWRGAKATHAKWLTWLLPSWALEWLMNRTKGLEEMRQLYINQ</sequence>
<gene>
    <name evidence="1" type="ORF">F4821DRAFT_244093</name>
</gene>
<evidence type="ECO:0000313" key="2">
    <source>
        <dbReference type="Proteomes" id="UP001497680"/>
    </source>
</evidence>
<evidence type="ECO:0000313" key="1">
    <source>
        <dbReference type="EMBL" id="KAI6083853.1"/>
    </source>
</evidence>
<reference evidence="1 2" key="1">
    <citation type="journal article" date="2022" name="New Phytol.">
        <title>Ecological generalism drives hyperdiversity of secondary metabolite gene clusters in xylarialean endophytes.</title>
        <authorList>
            <person name="Franco M.E.E."/>
            <person name="Wisecaver J.H."/>
            <person name="Arnold A.E."/>
            <person name="Ju Y.M."/>
            <person name="Slot J.C."/>
            <person name="Ahrendt S."/>
            <person name="Moore L.P."/>
            <person name="Eastman K.E."/>
            <person name="Scott K."/>
            <person name="Konkel Z."/>
            <person name="Mondo S.J."/>
            <person name="Kuo A."/>
            <person name="Hayes R.D."/>
            <person name="Haridas S."/>
            <person name="Andreopoulos B."/>
            <person name="Riley R."/>
            <person name="LaButti K."/>
            <person name="Pangilinan J."/>
            <person name="Lipzen A."/>
            <person name="Amirebrahimi M."/>
            <person name="Yan J."/>
            <person name="Adam C."/>
            <person name="Keymanesh K."/>
            <person name="Ng V."/>
            <person name="Louie K."/>
            <person name="Northen T."/>
            <person name="Drula E."/>
            <person name="Henrissat B."/>
            <person name="Hsieh H.M."/>
            <person name="Youens-Clark K."/>
            <person name="Lutzoni F."/>
            <person name="Miadlikowska J."/>
            <person name="Eastwood D.C."/>
            <person name="Hamelin R.C."/>
            <person name="Grigoriev I.V."/>
            <person name="U'Ren J.M."/>
        </authorList>
    </citation>
    <scope>NUCLEOTIDE SEQUENCE [LARGE SCALE GENOMIC DNA]</scope>
    <source>
        <strain evidence="1 2">ER1909</strain>
    </source>
</reference>
<protein>
    <submittedName>
        <fullName evidence="1">Short-chain dehydrogenase/reductase</fullName>
    </submittedName>
</protein>
<name>A0ACC0CTX9_9PEZI</name>
<organism evidence="1 2">
    <name type="scientific">Hypoxylon rubiginosum</name>
    <dbReference type="NCBI Taxonomy" id="110542"/>
    <lineage>
        <taxon>Eukaryota</taxon>
        <taxon>Fungi</taxon>
        <taxon>Dikarya</taxon>
        <taxon>Ascomycota</taxon>
        <taxon>Pezizomycotina</taxon>
        <taxon>Sordariomycetes</taxon>
        <taxon>Xylariomycetidae</taxon>
        <taxon>Xylariales</taxon>
        <taxon>Hypoxylaceae</taxon>
        <taxon>Hypoxylon</taxon>
    </lineage>
</organism>